<protein>
    <submittedName>
        <fullName evidence="1">Uncharacterized protein</fullName>
    </submittedName>
</protein>
<evidence type="ECO:0000313" key="2">
    <source>
        <dbReference type="Proteomes" id="UP000709295"/>
    </source>
</evidence>
<dbReference type="EMBL" id="JAENGY010000628">
    <property type="protein sequence ID" value="KAG6959182.1"/>
    <property type="molecule type" value="Genomic_DNA"/>
</dbReference>
<comment type="caution">
    <text evidence="1">The sequence shown here is derived from an EMBL/GenBank/DDBJ whole genome shotgun (WGS) entry which is preliminary data.</text>
</comment>
<accession>A0A8J5M3I1</accession>
<dbReference type="AlphaFoldDB" id="A0A8J5M3I1"/>
<sequence>MQRLLGVSQMVVHDAIKRTPARENHIQPAPFMARAAVSMVGTGRVVVYSTDNPCMCRVKQIEKEDDADSGELSDLCSALDSPFNSTTDVDDDDDETDVILGPSLMVTEQRARAAHLYKSVVSWSLWYAHRISMPEGGCVVEYVSGRCKAREKNTSGTLLT</sequence>
<evidence type="ECO:0000313" key="1">
    <source>
        <dbReference type="EMBL" id="KAG6959182.1"/>
    </source>
</evidence>
<proteinExistence type="predicted"/>
<dbReference type="Proteomes" id="UP000709295">
    <property type="component" value="Unassembled WGS sequence"/>
</dbReference>
<name>A0A8J5M3I1_9STRA</name>
<organism evidence="1 2">
    <name type="scientific">Phytophthora aleatoria</name>
    <dbReference type="NCBI Taxonomy" id="2496075"/>
    <lineage>
        <taxon>Eukaryota</taxon>
        <taxon>Sar</taxon>
        <taxon>Stramenopiles</taxon>
        <taxon>Oomycota</taxon>
        <taxon>Peronosporomycetes</taxon>
        <taxon>Peronosporales</taxon>
        <taxon>Peronosporaceae</taxon>
        <taxon>Phytophthora</taxon>
    </lineage>
</organism>
<reference evidence="1" key="1">
    <citation type="submission" date="2021-01" db="EMBL/GenBank/DDBJ databases">
        <title>Phytophthora aleatoria, a newly-described species from Pinus radiata is distinct from Phytophthora cactorum isolates based on comparative genomics.</title>
        <authorList>
            <person name="Mcdougal R."/>
            <person name="Panda P."/>
            <person name="Williams N."/>
            <person name="Studholme D.J."/>
        </authorList>
    </citation>
    <scope>NUCLEOTIDE SEQUENCE</scope>
    <source>
        <strain evidence="1">NZFS 4037</strain>
    </source>
</reference>
<keyword evidence="2" id="KW-1185">Reference proteome</keyword>
<gene>
    <name evidence="1" type="ORF">JG688_00010188</name>
</gene>